<sequence>MAGTSDPFGLQRFVDAQAGVYDTVVAELRAGRKRSHWMWFVFPQLSGLGASAMAQRYGIASPAEARAYLAHAVLGPRLQECVGLINAVRERSIEEILGWPDDIKLRSSMTLFGRACEGGGHTGRCCCPEFRAVLDRYYDGREDPVTLERLAWIARE</sequence>
<organism evidence="1 2">
    <name type="scientific">Mycolicibacter nonchromogenicus</name>
    <name type="common">Mycobacterium nonchromogenicum</name>
    <dbReference type="NCBI Taxonomy" id="1782"/>
    <lineage>
        <taxon>Bacteria</taxon>
        <taxon>Bacillati</taxon>
        <taxon>Actinomycetota</taxon>
        <taxon>Actinomycetes</taxon>
        <taxon>Mycobacteriales</taxon>
        <taxon>Mycobacteriaceae</taxon>
        <taxon>Mycolicibacter</taxon>
    </lineage>
</organism>
<comment type="caution">
    <text evidence="1">The sequence shown here is derived from an EMBL/GenBank/DDBJ whole genome shotgun (WGS) entry which is preliminary data.</text>
</comment>
<dbReference type="RefSeq" id="WP_085137768.1">
    <property type="nucleotide sequence ID" value="NZ_LQPI01000026.1"/>
</dbReference>
<dbReference type="InterPro" id="IPR036287">
    <property type="entry name" value="Rv1873-like_sf"/>
</dbReference>
<dbReference type="AlphaFoldDB" id="A0A1X1ZKI3"/>
<dbReference type="STRING" id="1782.AWC18_04105"/>
<evidence type="ECO:0000313" key="2">
    <source>
        <dbReference type="Proteomes" id="UP000193108"/>
    </source>
</evidence>
<reference evidence="1 2" key="1">
    <citation type="submission" date="2016-01" db="EMBL/GenBank/DDBJ databases">
        <title>The new phylogeny of the genus Mycobacterium.</title>
        <authorList>
            <person name="Tarcisio F."/>
            <person name="Conor M."/>
            <person name="Antonella G."/>
            <person name="Elisabetta G."/>
            <person name="Giulia F.S."/>
            <person name="Sara T."/>
            <person name="Anna F."/>
            <person name="Clotilde B."/>
            <person name="Roberto B."/>
            <person name="Veronica D.S."/>
            <person name="Fabio R."/>
            <person name="Monica P."/>
            <person name="Olivier J."/>
            <person name="Enrico T."/>
            <person name="Nicola S."/>
        </authorList>
    </citation>
    <scope>NUCLEOTIDE SEQUENCE [LARGE SCALE GENOMIC DNA]</scope>
    <source>
        <strain evidence="1 2">DSM 44164</strain>
    </source>
</reference>
<keyword evidence="2" id="KW-1185">Reference proteome</keyword>
<gene>
    <name evidence="1" type="ORF">AWC18_04105</name>
</gene>
<dbReference type="SUPFAM" id="SSF140736">
    <property type="entry name" value="Rv1873-like"/>
    <property type="match status" value="1"/>
</dbReference>
<accession>A0A1X1ZKI3</accession>
<dbReference type="PIRSF" id="PIRSF008546">
    <property type="entry name" value="UCP008546"/>
    <property type="match status" value="1"/>
</dbReference>
<name>A0A1X1ZKI3_MYCNO</name>
<dbReference type="InterPro" id="IPR014937">
    <property type="entry name" value="DUF1810"/>
</dbReference>
<dbReference type="EMBL" id="LQPI01000026">
    <property type="protein sequence ID" value="ORW23873.1"/>
    <property type="molecule type" value="Genomic_DNA"/>
</dbReference>
<protein>
    <submittedName>
        <fullName evidence="1">Calpastatin</fullName>
    </submittedName>
</protein>
<dbReference type="Pfam" id="PF08837">
    <property type="entry name" value="DUF1810"/>
    <property type="match status" value="1"/>
</dbReference>
<dbReference type="Proteomes" id="UP000193108">
    <property type="component" value="Unassembled WGS sequence"/>
</dbReference>
<evidence type="ECO:0000313" key="1">
    <source>
        <dbReference type="EMBL" id="ORW23873.1"/>
    </source>
</evidence>
<proteinExistence type="predicted"/>
<dbReference type="Gene3D" id="1.25.40.380">
    <property type="entry name" value="Protein of unknown function DUF1810"/>
    <property type="match status" value="1"/>
</dbReference>